<dbReference type="PANTHER" id="PTHR23132">
    <property type="entry name" value="D-ALANINE--D-ALANINE LIGASE"/>
    <property type="match status" value="1"/>
</dbReference>
<dbReference type="SUPFAM" id="SSF56059">
    <property type="entry name" value="Glutathione synthetase ATP-binding domain-like"/>
    <property type="match status" value="1"/>
</dbReference>
<evidence type="ECO:0000313" key="3">
    <source>
        <dbReference type="EMBL" id="CAF3443028.1"/>
    </source>
</evidence>
<dbReference type="GO" id="GO:0008716">
    <property type="term" value="F:D-alanine-D-alanine ligase activity"/>
    <property type="evidence" value="ECO:0007669"/>
    <property type="project" value="InterPro"/>
</dbReference>
<comment type="caution">
    <text evidence="3">The sequence shown here is derived from an EMBL/GenBank/DDBJ whole genome shotgun (WGS) entry which is preliminary data.</text>
</comment>
<proteinExistence type="predicted"/>
<dbReference type="Gene3D" id="3.30.470.20">
    <property type="entry name" value="ATP-grasp fold, B domain"/>
    <property type="match status" value="1"/>
</dbReference>
<gene>
    <name evidence="3" type="ORF">TIS948_LOCUS31343</name>
</gene>
<dbReference type="GO" id="GO:0005524">
    <property type="term" value="F:ATP binding"/>
    <property type="evidence" value="ECO:0007669"/>
    <property type="project" value="InterPro"/>
</dbReference>
<sequence>MDIDNYNNDYLDELSETLGGFPLFVKPEHGYDSVGIDEKSLVHSLTDLRLCCSKVIDEFGGALIEKYIEGREFTVLIVGSKDNFHVFPPVEYIFRTKTTFITFDNKWGQTYSDLHWHLLNEIEEQHLIDDLILLARQLYESFNGDGYARIDIRQDNKTKELFILDCNLNCSLFYRDSCSADAIIELAGWSKTTFMKFLFEEALKRQWQYHLAHAYTIKYLPQIGFIMYSSRNLFEGDLIYTQENSSLKLVTKQFVQQTFSEKEMEWFTNFAWPICYNVFILWHDDSRQWQPINHSCDPNVWINGLGCIARRNIASGEELTVNYSTFMTTIPDFPCWCGTAICRRQIKSDEYKEKWFQERYGLHVSPYMLMSLEIEKLKKRNASN</sequence>
<accession>A0A818D9B3</accession>
<evidence type="ECO:0008006" key="5">
    <source>
        <dbReference type="Google" id="ProtNLM"/>
    </source>
</evidence>
<dbReference type="Proteomes" id="UP000663825">
    <property type="component" value="Unassembled WGS sequence"/>
</dbReference>
<feature type="domain" description="D-alanine--D-alanine ligase C-terminal" evidence="2">
    <location>
        <begin position="9"/>
        <end position="167"/>
    </location>
</feature>
<dbReference type="InterPro" id="IPR046341">
    <property type="entry name" value="SET_dom_sf"/>
</dbReference>
<dbReference type="InterPro" id="IPR001214">
    <property type="entry name" value="SET_dom"/>
</dbReference>
<dbReference type="InterPro" id="IPR013815">
    <property type="entry name" value="ATP_grasp_subdomain_1"/>
</dbReference>
<reference evidence="3" key="1">
    <citation type="submission" date="2021-02" db="EMBL/GenBank/DDBJ databases">
        <authorList>
            <person name="Nowell W R."/>
        </authorList>
    </citation>
    <scope>NUCLEOTIDE SEQUENCE</scope>
</reference>
<feature type="domain" description="SET" evidence="1">
    <location>
        <begin position="224"/>
        <end position="323"/>
    </location>
</feature>
<dbReference type="Gene3D" id="2.170.270.10">
    <property type="entry name" value="SET domain"/>
    <property type="match status" value="1"/>
</dbReference>
<evidence type="ECO:0000313" key="4">
    <source>
        <dbReference type="Proteomes" id="UP000663825"/>
    </source>
</evidence>
<dbReference type="PANTHER" id="PTHR23132:SF23">
    <property type="entry name" value="D-ALANINE--D-ALANINE LIGASE B"/>
    <property type="match status" value="1"/>
</dbReference>
<dbReference type="SUPFAM" id="SSF82199">
    <property type="entry name" value="SET domain"/>
    <property type="match status" value="1"/>
</dbReference>
<organism evidence="3 4">
    <name type="scientific">Rotaria socialis</name>
    <dbReference type="NCBI Taxonomy" id="392032"/>
    <lineage>
        <taxon>Eukaryota</taxon>
        <taxon>Metazoa</taxon>
        <taxon>Spiralia</taxon>
        <taxon>Gnathifera</taxon>
        <taxon>Rotifera</taxon>
        <taxon>Eurotatoria</taxon>
        <taxon>Bdelloidea</taxon>
        <taxon>Philodinida</taxon>
        <taxon>Philodinidae</taxon>
        <taxon>Rotaria</taxon>
    </lineage>
</organism>
<protein>
    <recommendedName>
        <fullName evidence="5">SET domain-containing protein</fullName>
    </recommendedName>
</protein>
<evidence type="ECO:0000259" key="1">
    <source>
        <dbReference type="Pfam" id="PF00856"/>
    </source>
</evidence>
<evidence type="ECO:0000259" key="2">
    <source>
        <dbReference type="Pfam" id="PF07478"/>
    </source>
</evidence>
<dbReference type="OrthoDB" id="10032765at2759"/>
<dbReference type="EMBL" id="CAJNXB010005733">
    <property type="protein sequence ID" value="CAF3443028.1"/>
    <property type="molecule type" value="Genomic_DNA"/>
</dbReference>
<dbReference type="Pfam" id="PF07478">
    <property type="entry name" value="Dala_Dala_lig_C"/>
    <property type="match status" value="1"/>
</dbReference>
<dbReference type="InterPro" id="IPR011095">
    <property type="entry name" value="Dala_Dala_lig_C"/>
</dbReference>
<dbReference type="Gene3D" id="3.30.1490.20">
    <property type="entry name" value="ATP-grasp fold, A domain"/>
    <property type="match status" value="1"/>
</dbReference>
<dbReference type="AlphaFoldDB" id="A0A818D9B3"/>
<name>A0A818D9B3_9BILA</name>
<dbReference type="Pfam" id="PF00856">
    <property type="entry name" value="SET"/>
    <property type="match status" value="1"/>
</dbReference>